<gene>
    <name evidence="2" type="primary">sept9b</name>
    <name evidence="2" type="ORF">DAT39_023125</name>
</gene>
<evidence type="ECO:0000256" key="1">
    <source>
        <dbReference type="SAM" id="MobiDB-lite"/>
    </source>
</evidence>
<evidence type="ECO:0000313" key="2">
    <source>
        <dbReference type="EMBL" id="KAF5881535.1"/>
    </source>
</evidence>
<feature type="region of interest" description="Disordered" evidence="1">
    <location>
        <begin position="1"/>
        <end position="151"/>
    </location>
</feature>
<dbReference type="EMBL" id="QNUK01001442">
    <property type="protein sequence ID" value="KAF5881535.1"/>
    <property type="molecule type" value="Genomic_DNA"/>
</dbReference>
<sequence>MTVFRVTWLPATTVRNGPGGPDGAVSRNSAEGPVSSEDTAEGPVLTEDISEGPVSSEDASEGPVSSEDTAEGRVSLKRSFEVENADSSSQSSSPHMRRSPIIQRSAISPSISRRHELGANGAVKSKPHIPEPAPRRSELSIGINAKAADSS</sequence>
<feature type="non-terminal residue" evidence="2">
    <location>
        <position position="1"/>
    </location>
</feature>
<protein>
    <submittedName>
        <fullName evidence="2">Septin-9-like isoform X2</fullName>
    </submittedName>
</protein>
<dbReference type="AlphaFoldDB" id="A0A8J4WQL0"/>
<proteinExistence type="predicted"/>
<name>A0A8J4WQL0_CLAMG</name>
<organism evidence="2 3">
    <name type="scientific">Clarias magur</name>
    <name type="common">Asian catfish</name>
    <name type="synonym">Macropteronotus magur</name>
    <dbReference type="NCBI Taxonomy" id="1594786"/>
    <lineage>
        <taxon>Eukaryota</taxon>
        <taxon>Metazoa</taxon>
        <taxon>Chordata</taxon>
        <taxon>Craniata</taxon>
        <taxon>Vertebrata</taxon>
        <taxon>Euteleostomi</taxon>
        <taxon>Actinopterygii</taxon>
        <taxon>Neopterygii</taxon>
        <taxon>Teleostei</taxon>
        <taxon>Ostariophysi</taxon>
        <taxon>Siluriformes</taxon>
        <taxon>Clariidae</taxon>
        <taxon>Clarias</taxon>
    </lineage>
</organism>
<reference evidence="2" key="1">
    <citation type="submission" date="2020-07" db="EMBL/GenBank/DDBJ databases">
        <title>Clarias magur genome sequencing, assembly and annotation.</title>
        <authorList>
            <person name="Kushwaha B."/>
            <person name="Kumar R."/>
            <person name="Das P."/>
            <person name="Joshi C.G."/>
            <person name="Kumar D."/>
            <person name="Nagpure N.S."/>
            <person name="Pandey M."/>
            <person name="Agarwal S."/>
            <person name="Srivastava S."/>
            <person name="Singh M."/>
            <person name="Sahoo L."/>
            <person name="Jayasankar P."/>
            <person name="Meher P.K."/>
            <person name="Koringa P.G."/>
            <person name="Iquebal M.A."/>
            <person name="Das S.P."/>
            <person name="Bit A."/>
            <person name="Patnaik S."/>
            <person name="Patel N."/>
            <person name="Shah T.M."/>
            <person name="Hinsu A."/>
            <person name="Jena J.K."/>
        </authorList>
    </citation>
    <scope>NUCLEOTIDE SEQUENCE</scope>
    <source>
        <strain evidence="2">CIFAMagur01</strain>
        <tissue evidence="2">Testis</tissue>
    </source>
</reference>
<comment type="caution">
    <text evidence="2">The sequence shown here is derived from an EMBL/GenBank/DDBJ whole genome shotgun (WGS) entry which is preliminary data.</text>
</comment>
<dbReference type="OrthoDB" id="416553at2759"/>
<keyword evidence="3" id="KW-1185">Reference proteome</keyword>
<dbReference type="Proteomes" id="UP000727407">
    <property type="component" value="Unassembled WGS sequence"/>
</dbReference>
<accession>A0A8J4WQL0</accession>
<evidence type="ECO:0000313" key="3">
    <source>
        <dbReference type="Proteomes" id="UP000727407"/>
    </source>
</evidence>